<reference evidence="2" key="1">
    <citation type="journal article" date="2011" name="Nat. Biotechnol.">
        <title>The genomic sequence of the Chinese hamster ovary (CHO)-K1 cell line.</title>
        <authorList>
            <person name="Xu X."/>
            <person name="Nagarajan H."/>
            <person name="Lewis N.E."/>
            <person name="Pan S."/>
            <person name="Cai Z."/>
            <person name="Liu X."/>
            <person name="Chen W."/>
            <person name="Xie M."/>
            <person name="Wang W."/>
            <person name="Hammond S."/>
            <person name="Andersen M.R."/>
            <person name="Neff N."/>
            <person name="Passarelli B."/>
            <person name="Koh W."/>
            <person name="Fan H.C."/>
            <person name="Wang J."/>
            <person name="Gui Y."/>
            <person name="Lee K.H."/>
            <person name="Betenbaugh M.J."/>
            <person name="Quake S.R."/>
            <person name="Famili I."/>
            <person name="Palsson B.O."/>
            <person name="Wang J."/>
        </authorList>
    </citation>
    <scope>NUCLEOTIDE SEQUENCE [LARGE SCALE GENOMIC DNA]</scope>
    <source>
        <strain evidence="2">CHO K1 cell line</strain>
    </source>
</reference>
<dbReference type="InParanoid" id="G3H7Q6"/>
<accession>G3H7Q6</accession>
<protein>
    <submittedName>
        <fullName evidence="1">Uncharacterized protein</fullName>
    </submittedName>
</protein>
<evidence type="ECO:0000313" key="2">
    <source>
        <dbReference type="Proteomes" id="UP000001075"/>
    </source>
</evidence>
<dbReference type="EMBL" id="JH000200">
    <property type="protein sequence ID" value="EGV96718.1"/>
    <property type="molecule type" value="Genomic_DNA"/>
</dbReference>
<evidence type="ECO:0000313" key="1">
    <source>
        <dbReference type="EMBL" id="EGV96718.1"/>
    </source>
</evidence>
<gene>
    <name evidence="1" type="ORF">I79_006392</name>
</gene>
<name>G3H7Q6_CRIGR</name>
<organism evidence="1 2">
    <name type="scientific">Cricetulus griseus</name>
    <name type="common">Chinese hamster</name>
    <name type="synonym">Cricetulus barabensis griseus</name>
    <dbReference type="NCBI Taxonomy" id="10029"/>
    <lineage>
        <taxon>Eukaryota</taxon>
        <taxon>Metazoa</taxon>
        <taxon>Chordata</taxon>
        <taxon>Craniata</taxon>
        <taxon>Vertebrata</taxon>
        <taxon>Euteleostomi</taxon>
        <taxon>Mammalia</taxon>
        <taxon>Eutheria</taxon>
        <taxon>Euarchontoglires</taxon>
        <taxon>Glires</taxon>
        <taxon>Rodentia</taxon>
        <taxon>Myomorpha</taxon>
        <taxon>Muroidea</taxon>
        <taxon>Cricetidae</taxon>
        <taxon>Cricetinae</taxon>
        <taxon>Cricetulus</taxon>
    </lineage>
</organism>
<proteinExistence type="predicted"/>
<dbReference type="Proteomes" id="UP000001075">
    <property type="component" value="Unassembled WGS sequence"/>
</dbReference>
<dbReference type="AlphaFoldDB" id="G3H7Q6"/>
<sequence length="50" mass="5666">MPSHLISFQQREGLCCKLVVVYRGSVSMHRKPPFSQIYNFNNPDAVLGSI</sequence>